<dbReference type="SMART" id="SM00054">
    <property type="entry name" value="EFh"/>
    <property type="match status" value="5"/>
</dbReference>
<dbReference type="AlphaFoldDB" id="A0A9N8EAW2"/>
<dbReference type="Pfam" id="PF13202">
    <property type="entry name" value="EF-hand_5"/>
    <property type="match status" value="2"/>
</dbReference>
<dbReference type="InterPro" id="IPR011990">
    <property type="entry name" value="TPR-like_helical_dom_sf"/>
</dbReference>
<feature type="region of interest" description="Disordered" evidence="5">
    <location>
        <begin position="109"/>
        <end position="143"/>
    </location>
</feature>
<dbReference type="Proteomes" id="UP001153069">
    <property type="component" value="Unassembled WGS sequence"/>
</dbReference>
<dbReference type="Gene3D" id="1.25.40.10">
    <property type="entry name" value="Tetratricopeptide repeat domain"/>
    <property type="match status" value="1"/>
</dbReference>
<reference evidence="7" key="1">
    <citation type="submission" date="2020-06" db="EMBL/GenBank/DDBJ databases">
        <authorList>
            <consortium name="Plant Systems Biology data submission"/>
        </authorList>
    </citation>
    <scope>NUCLEOTIDE SEQUENCE</scope>
    <source>
        <strain evidence="7">D6</strain>
    </source>
</reference>
<dbReference type="InterPro" id="IPR002048">
    <property type="entry name" value="EF_hand_dom"/>
</dbReference>
<dbReference type="SUPFAM" id="SSF47473">
    <property type="entry name" value="EF-hand"/>
    <property type="match status" value="2"/>
</dbReference>
<comment type="caution">
    <text evidence="7">The sequence shown here is derived from an EMBL/GenBank/DDBJ whole genome shotgun (WGS) entry which is preliminary data.</text>
</comment>
<dbReference type="EMBL" id="CAICTM010000740">
    <property type="protein sequence ID" value="CAB9515834.1"/>
    <property type="molecule type" value="Genomic_DNA"/>
</dbReference>
<keyword evidence="3" id="KW-0106">Calcium</keyword>
<keyword evidence="2" id="KW-0802">TPR repeat</keyword>
<keyword evidence="4" id="KW-0175">Coiled coil</keyword>
<feature type="coiled-coil region" evidence="4">
    <location>
        <begin position="149"/>
        <end position="176"/>
    </location>
</feature>
<feature type="domain" description="EF-hand" evidence="6">
    <location>
        <begin position="433"/>
        <end position="468"/>
    </location>
</feature>
<dbReference type="PANTHER" id="PTHR22904:SF523">
    <property type="entry name" value="STRESS-INDUCED-PHOSPHOPROTEIN 1"/>
    <property type="match status" value="1"/>
</dbReference>
<keyword evidence="1" id="KW-0677">Repeat</keyword>
<protein>
    <submittedName>
        <fullName evidence="7">Stress-induced-phosphoprotein 1</fullName>
    </submittedName>
</protein>
<dbReference type="GO" id="GO:0051879">
    <property type="term" value="F:Hsp90 protein binding"/>
    <property type="evidence" value="ECO:0007669"/>
    <property type="project" value="TreeGrafter"/>
</dbReference>
<evidence type="ECO:0000256" key="2">
    <source>
        <dbReference type="ARBA" id="ARBA00022803"/>
    </source>
</evidence>
<dbReference type="InterPro" id="IPR019734">
    <property type="entry name" value="TPR_rpt"/>
</dbReference>
<feature type="domain" description="EF-hand" evidence="6">
    <location>
        <begin position="220"/>
        <end position="255"/>
    </location>
</feature>
<dbReference type="SMART" id="SM00028">
    <property type="entry name" value="TPR"/>
    <property type="match status" value="3"/>
</dbReference>
<dbReference type="PANTHER" id="PTHR22904">
    <property type="entry name" value="TPR REPEAT CONTAINING PROTEIN"/>
    <property type="match status" value="1"/>
</dbReference>
<dbReference type="InterPro" id="IPR018247">
    <property type="entry name" value="EF_Hand_1_Ca_BS"/>
</dbReference>
<dbReference type="InterPro" id="IPR011992">
    <property type="entry name" value="EF-hand-dom_pair"/>
</dbReference>
<dbReference type="OrthoDB" id="2423701at2759"/>
<dbReference type="PROSITE" id="PS00018">
    <property type="entry name" value="EF_HAND_1"/>
    <property type="match status" value="4"/>
</dbReference>
<evidence type="ECO:0000256" key="3">
    <source>
        <dbReference type="ARBA" id="ARBA00022837"/>
    </source>
</evidence>
<sequence>MDNKGKGNAAFKAGLMDDAVKYYTRALQKDRRDFVCMANRSAAHLKLGSAQAALDDAEKCIRIKPKYAKGHARKGAALHVMKRYSEEVQAYKTGLGYCPDDKTLLQGLTTSKKSRTHNSKASQAARKTKATRQAANSRGAKAKKSQNVSQFVIQTKKNLELQMAALQAQLDMVNELEKMSIEEKADLLFSLMDKDGGGTIDAKELAEAFRKQNEGLSFSGSIEKSIEMIAIYDEDGDAELDRDEFEQFLNRMVSDLQTTFDEFCEFLVYQILFADDTADGEDVDINELNQEVKQRGELLDSLSDPRMKDLFVLFDGDGNNYVSFKEVACGLYHLTNNMEESAKATTNLLLMLDKDDARKLDYPKFAKLILAIAATSNASFDEVADDLTLALTTNGGRIDSKALKLLTIADEAYAMAREKEKSLKKSIKHIDPFSYQRVLKLFDLWDADGSGTLDFDELFDGLRRYQAASNNGHSRESVEKGVKMLMEGDVDGDQQLDRDEFAVSIMKYAEAVGTDLHELIDFICVIAGLS</sequence>
<dbReference type="SUPFAM" id="SSF48452">
    <property type="entry name" value="TPR-like"/>
    <property type="match status" value="1"/>
</dbReference>
<feature type="domain" description="EF-hand" evidence="6">
    <location>
        <begin position="180"/>
        <end position="215"/>
    </location>
</feature>
<evidence type="ECO:0000313" key="7">
    <source>
        <dbReference type="EMBL" id="CAB9515834.1"/>
    </source>
</evidence>
<evidence type="ECO:0000256" key="1">
    <source>
        <dbReference type="ARBA" id="ARBA00022737"/>
    </source>
</evidence>
<evidence type="ECO:0000256" key="4">
    <source>
        <dbReference type="SAM" id="Coils"/>
    </source>
</evidence>
<evidence type="ECO:0000313" key="8">
    <source>
        <dbReference type="Proteomes" id="UP001153069"/>
    </source>
</evidence>
<dbReference type="GO" id="GO:0005509">
    <property type="term" value="F:calcium ion binding"/>
    <property type="evidence" value="ECO:0007669"/>
    <property type="project" value="InterPro"/>
</dbReference>
<proteinExistence type="predicted"/>
<dbReference type="CDD" id="cd00051">
    <property type="entry name" value="EFh"/>
    <property type="match status" value="2"/>
</dbReference>
<organism evidence="7 8">
    <name type="scientific">Seminavis robusta</name>
    <dbReference type="NCBI Taxonomy" id="568900"/>
    <lineage>
        <taxon>Eukaryota</taxon>
        <taxon>Sar</taxon>
        <taxon>Stramenopiles</taxon>
        <taxon>Ochrophyta</taxon>
        <taxon>Bacillariophyta</taxon>
        <taxon>Bacillariophyceae</taxon>
        <taxon>Bacillariophycidae</taxon>
        <taxon>Naviculales</taxon>
        <taxon>Naviculaceae</taxon>
        <taxon>Seminavis</taxon>
    </lineage>
</organism>
<accession>A0A9N8EAW2</accession>
<gene>
    <name evidence="7" type="ORF">SEMRO_741_G195780.1</name>
</gene>
<keyword evidence="8" id="KW-1185">Reference proteome</keyword>
<feature type="domain" description="EF-hand" evidence="6">
    <location>
        <begin position="302"/>
        <end position="337"/>
    </location>
</feature>
<name>A0A9N8EAW2_9STRA</name>
<dbReference type="Gene3D" id="1.10.238.10">
    <property type="entry name" value="EF-hand"/>
    <property type="match status" value="3"/>
</dbReference>
<evidence type="ECO:0000256" key="5">
    <source>
        <dbReference type="SAM" id="MobiDB-lite"/>
    </source>
</evidence>
<evidence type="ECO:0000259" key="6">
    <source>
        <dbReference type="PROSITE" id="PS50222"/>
    </source>
</evidence>
<dbReference type="PROSITE" id="PS50222">
    <property type="entry name" value="EF_HAND_2"/>
    <property type="match status" value="4"/>
</dbReference>